<name>A0A813E0C4_POLGL</name>
<gene>
    <name evidence="2" type="ORF">PGLA1383_LOCUS10785</name>
</gene>
<reference evidence="2" key="1">
    <citation type="submission" date="2021-02" db="EMBL/GenBank/DDBJ databases">
        <authorList>
            <person name="Dougan E. K."/>
            <person name="Rhodes N."/>
            <person name="Thang M."/>
            <person name="Chan C."/>
        </authorList>
    </citation>
    <scope>NUCLEOTIDE SEQUENCE</scope>
</reference>
<dbReference type="OMA" id="WDTDPLH"/>
<comment type="caution">
    <text evidence="2">The sequence shown here is derived from an EMBL/GenBank/DDBJ whole genome shotgun (WGS) entry which is preliminary data.</text>
</comment>
<dbReference type="InterPro" id="IPR029058">
    <property type="entry name" value="AB_hydrolase_fold"/>
</dbReference>
<proteinExistence type="predicted"/>
<dbReference type="Gene3D" id="3.40.50.1820">
    <property type="entry name" value="alpha/beta hydrolase"/>
    <property type="match status" value="1"/>
</dbReference>
<evidence type="ECO:0000313" key="3">
    <source>
        <dbReference type="Proteomes" id="UP000654075"/>
    </source>
</evidence>
<keyword evidence="3" id="KW-1185">Reference proteome</keyword>
<dbReference type="Proteomes" id="UP000654075">
    <property type="component" value="Unassembled WGS sequence"/>
</dbReference>
<dbReference type="InterPro" id="IPR000073">
    <property type="entry name" value="AB_hydrolase_1"/>
</dbReference>
<dbReference type="AlphaFoldDB" id="A0A813E0C4"/>
<dbReference type="SUPFAM" id="SSF53474">
    <property type="entry name" value="alpha/beta-Hydrolases"/>
    <property type="match status" value="1"/>
</dbReference>
<accession>A0A813E0C4</accession>
<evidence type="ECO:0000313" key="2">
    <source>
        <dbReference type="EMBL" id="CAE8592127.1"/>
    </source>
</evidence>
<dbReference type="Pfam" id="PF12697">
    <property type="entry name" value="Abhydrolase_6"/>
    <property type="match status" value="1"/>
</dbReference>
<sequence length="309" mass="33231">MSRLHGHFLRAAAAQSARWAETALPPSKLGGVLLSAEPGQRRSGALLWAHGLGGSCAADELRGLAEILQLAGEGVEEDQRQVLRLDLRGHGRSASAHEEERGAAQYAWSEQAKDYLQAAACESLERPFFGGEASGAAVALHAAIEAGRSGVPPPGLVLMRPPAMWGAWAPWQRRYEMAACWAEQDGLESKDVEGEARHRLVAPSYAAAQLSTAQLSERKAQLLEEWRKMERGVYVAALRGCALSELPADDELRSLQVPVLILAAHGDAEHPVEAAEDLAALIPRSTLVVARNLEEAQQSWSSHIRSALG</sequence>
<feature type="domain" description="AB hydrolase-1" evidence="1">
    <location>
        <begin position="46"/>
        <end position="289"/>
    </location>
</feature>
<protein>
    <recommendedName>
        <fullName evidence="1">AB hydrolase-1 domain-containing protein</fullName>
    </recommendedName>
</protein>
<organism evidence="2 3">
    <name type="scientific">Polarella glacialis</name>
    <name type="common">Dinoflagellate</name>
    <dbReference type="NCBI Taxonomy" id="89957"/>
    <lineage>
        <taxon>Eukaryota</taxon>
        <taxon>Sar</taxon>
        <taxon>Alveolata</taxon>
        <taxon>Dinophyceae</taxon>
        <taxon>Suessiales</taxon>
        <taxon>Suessiaceae</taxon>
        <taxon>Polarella</taxon>
    </lineage>
</organism>
<dbReference type="EMBL" id="CAJNNV010005486">
    <property type="protein sequence ID" value="CAE8592127.1"/>
    <property type="molecule type" value="Genomic_DNA"/>
</dbReference>
<evidence type="ECO:0000259" key="1">
    <source>
        <dbReference type="Pfam" id="PF12697"/>
    </source>
</evidence>